<protein>
    <submittedName>
        <fullName evidence="6">Bromodomain-containing protein 8-like</fullName>
    </submittedName>
</protein>
<name>A0A6P9DNU8_PANGU</name>
<dbReference type="SMART" id="SM00297">
    <property type="entry name" value="BROMO"/>
    <property type="match status" value="1"/>
</dbReference>
<dbReference type="InterPro" id="IPR037966">
    <property type="entry name" value="Brd8_Bromo_dom"/>
</dbReference>
<feature type="domain" description="Bromo" evidence="4">
    <location>
        <begin position="334"/>
        <end position="404"/>
    </location>
</feature>
<evidence type="ECO:0000313" key="5">
    <source>
        <dbReference type="Proteomes" id="UP001652622"/>
    </source>
</evidence>
<dbReference type="InParanoid" id="A0A6P9DNU8"/>
<dbReference type="InterPro" id="IPR036427">
    <property type="entry name" value="Bromodomain-like_sf"/>
</dbReference>
<dbReference type="PROSITE" id="PS50014">
    <property type="entry name" value="BROMODOMAIN_2"/>
    <property type="match status" value="1"/>
</dbReference>
<dbReference type="AlphaFoldDB" id="A0A6P9DNU8"/>
<dbReference type="CDD" id="cd05507">
    <property type="entry name" value="Bromo_brd8_like"/>
    <property type="match status" value="1"/>
</dbReference>
<evidence type="ECO:0000313" key="6">
    <source>
        <dbReference type="RefSeq" id="XP_034297649.1"/>
    </source>
</evidence>
<evidence type="ECO:0000256" key="1">
    <source>
        <dbReference type="ARBA" id="ARBA00023117"/>
    </source>
</evidence>
<keyword evidence="1 2" id="KW-0103">Bromodomain</keyword>
<dbReference type="Pfam" id="PF00439">
    <property type="entry name" value="Bromodomain"/>
    <property type="match status" value="1"/>
</dbReference>
<gene>
    <name evidence="6" type="primary">LOC117679636</name>
</gene>
<dbReference type="GO" id="GO:0035267">
    <property type="term" value="C:NuA4 histone acetyltransferase complex"/>
    <property type="evidence" value="ECO:0007669"/>
    <property type="project" value="TreeGrafter"/>
</dbReference>
<evidence type="ECO:0000256" key="3">
    <source>
        <dbReference type="SAM" id="MobiDB-lite"/>
    </source>
</evidence>
<dbReference type="GeneID" id="117679636"/>
<feature type="region of interest" description="Disordered" evidence="3">
    <location>
        <begin position="50"/>
        <end position="74"/>
    </location>
</feature>
<dbReference type="PANTHER" id="PTHR15398:SF14">
    <property type="entry name" value="BRD8 DOMAIN CONTAINING"/>
    <property type="match status" value="1"/>
</dbReference>
<dbReference type="RefSeq" id="XP_034297649.1">
    <property type="nucleotide sequence ID" value="XM_034441758.1"/>
</dbReference>
<dbReference type="Gene3D" id="1.20.920.10">
    <property type="entry name" value="Bromodomain-like"/>
    <property type="match status" value="1"/>
</dbReference>
<dbReference type="PRINTS" id="PR00503">
    <property type="entry name" value="BROMODOMAIN"/>
</dbReference>
<dbReference type="OMA" id="GNWALQV"/>
<reference evidence="6" key="1">
    <citation type="submission" date="2025-08" db="UniProtKB">
        <authorList>
            <consortium name="RefSeq"/>
        </authorList>
    </citation>
    <scope>IDENTIFICATION</scope>
    <source>
        <tissue evidence="6">Blood</tissue>
    </source>
</reference>
<evidence type="ECO:0000256" key="2">
    <source>
        <dbReference type="PROSITE-ProRule" id="PRU00035"/>
    </source>
</evidence>
<organism evidence="5 6">
    <name type="scientific">Pantherophis guttatus</name>
    <name type="common">Corn snake</name>
    <name type="synonym">Elaphe guttata</name>
    <dbReference type="NCBI Taxonomy" id="94885"/>
    <lineage>
        <taxon>Eukaryota</taxon>
        <taxon>Metazoa</taxon>
        <taxon>Chordata</taxon>
        <taxon>Craniata</taxon>
        <taxon>Vertebrata</taxon>
        <taxon>Euteleostomi</taxon>
        <taxon>Lepidosauria</taxon>
        <taxon>Squamata</taxon>
        <taxon>Bifurcata</taxon>
        <taxon>Unidentata</taxon>
        <taxon>Episquamata</taxon>
        <taxon>Toxicofera</taxon>
        <taxon>Serpentes</taxon>
        <taxon>Colubroidea</taxon>
        <taxon>Colubridae</taxon>
        <taxon>Colubrinae</taxon>
        <taxon>Pantherophis</taxon>
    </lineage>
</organism>
<dbReference type="PANTHER" id="PTHR15398">
    <property type="entry name" value="BROMODOMAIN-CONTAINING PROTEIN 8"/>
    <property type="match status" value="1"/>
</dbReference>
<keyword evidence="5" id="KW-1185">Reference proteome</keyword>
<proteinExistence type="predicted"/>
<dbReference type="InterPro" id="IPR001487">
    <property type="entry name" value="Bromodomain"/>
</dbReference>
<dbReference type="Proteomes" id="UP001652622">
    <property type="component" value="Unplaced"/>
</dbReference>
<sequence>MGHMWTWLESREEYFTESEKSSCCKSLCSSSDSSLDLDLKELSSWREIEDDAQEKLEESSSQEATRQLEAGDSTAWEYANEGEQDESGKCKEDALLRFLSEVTYLMEPVRVSNPYLAQGSQVFSGAGEQNGRLAMAHKGAAKGSLVAKEEESGQESHSEIFKKQAKERRGNWALQVLEGLPVVNLEAEAMEGLPGLYEEPGCSKFQDSQFDEDSGKKVTHYLTASMAETDVDEASTLELMTQTPCEWKIRKKGLPPTRTEVAVENTEDQTEDWKDSDFHLSYSNDDSSPYGTPLISSPSTSTASLPLMHLSQDDPFQQHLLFKKTLLSIWKMVAGHRYSGPFLKPVSEKQAPGYKDVVKRPMDLSSIKRNLSKGQIQHMVQFQRDLMLMFQNAIMYNNSNHHIHRIAVEMQQEVLEQLQMLGEALLCSDEMRGFVRRC</sequence>
<evidence type="ECO:0000259" key="4">
    <source>
        <dbReference type="PROSITE" id="PS50014"/>
    </source>
</evidence>
<dbReference type="KEGG" id="pgut:117679636"/>
<accession>A0A6P9DNU8</accession>
<dbReference type="SUPFAM" id="SSF47370">
    <property type="entry name" value="Bromodomain"/>
    <property type="match status" value="1"/>
</dbReference>